<reference evidence="1 2" key="1">
    <citation type="submission" date="2016-02" db="EMBL/GenBank/DDBJ databases">
        <authorList>
            <person name="Wen L."/>
            <person name="He K."/>
            <person name="Yang H."/>
        </authorList>
    </citation>
    <scope>NUCLEOTIDE SEQUENCE [LARGE SCALE GENOMIC DNA]</scope>
    <source>
        <strain evidence="1 2">TSA40</strain>
    </source>
</reference>
<evidence type="ECO:0000313" key="1">
    <source>
        <dbReference type="EMBL" id="OWW21784.1"/>
    </source>
</evidence>
<dbReference type="EMBL" id="LSTO01000001">
    <property type="protein sequence ID" value="OWW21784.1"/>
    <property type="molecule type" value="Genomic_DNA"/>
</dbReference>
<sequence>MLRMFTLPAPLRRAASLAACITLLACSPKFDWREVRGTSAPFAVLLPAKPATHTRNVNLDGIEVPMTMTAADVDGVTFAVGTAEMPDPAQAQRALAAMKTALVRNIGGTVRKETASVPGAIPATIDIEAAGAESRVLHGRFIAKDKRIYQVIAIGKEASLPPEAVDTFLTSFKLD</sequence>
<accession>A0A254TGP5</accession>
<gene>
    <name evidence="1" type="ORF">AYR66_22110</name>
</gene>
<comment type="caution">
    <text evidence="1">The sequence shown here is derived from an EMBL/GenBank/DDBJ whole genome shotgun (WGS) entry which is preliminary data.</text>
</comment>
<dbReference type="PROSITE" id="PS51257">
    <property type="entry name" value="PROKAR_LIPOPROTEIN"/>
    <property type="match status" value="1"/>
</dbReference>
<evidence type="ECO:0000313" key="2">
    <source>
        <dbReference type="Proteomes" id="UP000197535"/>
    </source>
</evidence>
<protein>
    <recommendedName>
        <fullName evidence="3">Transmembrane protein</fullName>
    </recommendedName>
</protein>
<dbReference type="Proteomes" id="UP000197535">
    <property type="component" value="Unassembled WGS sequence"/>
</dbReference>
<organism evidence="1 2">
    <name type="scientific">Noviherbaspirillum denitrificans</name>
    <dbReference type="NCBI Taxonomy" id="1968433"/>
    <lineage>
        <taxon>Bacteria</taxon>
        <taxon>Pseudomonadati</taxon>
        <taxon>Pseudomonadota</taxon>
        <taxon>Betaproteobacteria</taxon>
        <taxon>Burkholderiales</taxon>
        <taxon>Oxalobacteraceae</taxon>
        <taxon>Noviherbaspirillum</taxon>
    </lineage>
</organism>
<dbReference type="AlphaFoldDB" id="A0A254TGP5"/>
<evidence type="ECO:0008006" key="3">
    <source>
        <dbReference type="Google" id="ProtNLM"/>
    </source>
</evidence>
<proteinExistence type="predicted"/>
<name>A0A254TGP5_9BURK</name>
<keyword evidence="2" id="KW-1185">Reference proteome</keyword>